<reference evidence="1 2" key="1">
    <citation type="journal article" date="2021" name="Hortic Res">
        <title>High-quality reference genome and annotation aids understanding of berry development for evergreen blueberry (Vaccinium darrowii).</title>
        <authorList>
            <person name="Yu J."/>
            <person name="Hulse-Kemp A.M."/>
            <person name="Babiker E."/>
            <person name="Staton M."/>
        </authorList>
    </citation>
    <scope>NUCLEOTIDE SEQUENCE [LARGE SCALE GENOMIC DNA]</scope>
    <source>
        <strain evidence="2">cv. NJ 8807/NJ 8810</strain>
        <tissue evidence="1">Young leaf</tissue>
    </source>
</reference>
<evidence type="ECO:0000313" key="2">
    <source>
        <dbReference type="Proteomes" id="UP000828048"/>
    </source>
</evidence>
<accession>A0ACB7Z3J7</accession>
<organism evidence="1 2">
    <name type="scientific">Vaccinium darrowii</name>
    <dbReference type="NCBI Taxonomy" id="229202"/>
    <lineage>
        <taxon>Eukaryota</taxon>
        <taxon>Viridiplantae</taxon>
        <taxon>Streptophyta</taxon>
        <taxon>Embryophyta</taxon>
        <taxon>Tracheophyta</taxon>
        <taxon>Spermatophyta</taxon>
        <taxon>Magnoliopsida</taxon>
        <taxon>eudicotyledons</taxon>
        <taxon>Gunneridae</taxon>
        <taxon>Pentapetalae</taxon>
        <taxon>asterids</taxon>
        <taxon>Ericales</taxon>
        <taxon>Ericaceae</taxon>
        <taxon>Vaccinioideae</taxon>
        <taxon>Vaccinieae</taxon>
        <taxon>Vaccinium</taxon>
    </lineage>
</organism>
<dbReference type="EMBL" id="CM037154">
    <property type="protein sequence ID" value="KAH7860176.1"/>
    <property type="molecule type" value="Genomic_DNA"/>
</dbReference>
<proteinExistence type="predicted"/>
<dbReference type="Proteomes" id="UP000828048">
    <property type="component" value="Chromosome 4"/>
</dbReference>
<keyword evidence="2" id="KW-1185">Reference proteome</keyword>
<gene>
    <name evidence="1" type="ORF">Vadar_010205</name>
</gene>
<name>A0ACB7Z3J7_9ERIC</name>
<sequence length="166" mass="18926">MTTTTGVMEFLMFRLPIDDSEFVFLGRQATLHPDHFPPEVLTYEQWQQLKPEAKSMFSGWIKGAFRGGKKEMQESMHQNLGFIIATAPTWDRFVSSSGSDVNAEIVDREDKSSLLLLVKAFDYFLAVVEGFCNLKQLEHEALRFNLQEGKGSVIKEEKEKTAQLIC</sequence>
<evidence type="ECO:0000313" key="1">
    <source>
        <dbReference type="EMBL" id="KAH7860176.1"/>
    </source>
</evidence>
<protein>
    <submittedName>
        <fullName evidence="1">Uncharacterized protein</fullName>
    </submittedName>
</protein>
<comment type="caution">
    <text evidence="1">The sequence shown here is derived from an EMBL/GenBank/DDBJ whole genome shotgun (WGS) entry which is preliminary data.</text>
</comment>